<sequence length="270" mass="27888">MPDPATASARATTGQFLPGRSGNPAGRPRGARNKASRLREMLDDGEDNAIVRAVVDRALAGEWPALRACFTRLMPPAKDVPVDIDLPDIASAADVAHAGSALIAAVAAGEVTPIEAQHVMKLLARQLTFVQADERRSSAPGADASASKPAAGRTTYRTAPPAPAAPAADPCISPVLATKSDTPRPQAPPGSRHHRQDPLADVGALLSAAEGPVLGRVEGPALRSVAAFATPTRRNPILRDLSASASRLPPHQGACIPPVFQDARRAGARA</sequence>
<gene>
    <name evidence="3" type="ORF">C7I55_22010</name>
</gene>
<comment type="caution">
    <text evidence="3">The sequence shown here is derived from an EMBL/GenBank/DDBJ whole genome shotgun (WGS) entry which is preliminary data.</text>
</comment>
<dbReference type="Proteomes" id="UP000241167">
    <property type="component" value="Unassembled WGS sequence"/>
</dbReference>
<reference evidence="3 4" key="1">
    <citation type="submission" date="2018-03" db="EMBL/GenBank/DDBJ databases">
        <title>The draft genome of Sphingosinicella sp. GL-C-18.</title>
        <authorList>
            <person name="Liu L."/>
            <person name="Li L."/>
            <person name="Liang L."/>
            <person name="Zhang X."/>
            <person name="Wang T."/>
        </authorList>
    </citation>
    <scope>NUCLEOTIDE SEQUENCE [LARGE SCALE GENOMIC DNA]</scope>
    <source>
        <strain evidence="3 4">GL-C-18</strain>
    </source>
</reference>
<evidence type="ECO:0000313" key="4">
    <source>
        <dbReference type="Proteomes" id="UP000241167"/>
    </source>
</evidence>
<dbReference type="RefSeq" id="WP_106515177.1">
    <property type="nucleotide sequence ID" value="NZ_PXYI01000008.1"/>
</dbReference>
<dbReference type="Pfam" id="PF18932">
    <property type="entry name" value="DUF5681"/>
    <property type="match status" value="1"/>
</dbReference>
<organism evidence="3 4">
    <name type="scientific">Allosphingosinicella deserti</name>
    <dbReference type="NCBI Taxonomy" id="2116704"/>
    <lineage>
        <taxon>Bacteria</taxon>
        <taxon>Pseudomonadati</taxon>
        <taxon>Pseudomonadota</taxon>
        <taxon>Alphaproteobacteria</taxon>
        <taxon>Sphingomonadales</taxon>
        <taxon>Sphingomonadaceae</taxon>
        <taxon>Allosphingosinicella</taxon>
    </lineage>
</organism>
<feature type="region of interest" description="Disordered" evidence="1">
    <location>
        <begin position="1"/>
        <end position="34"/>
    </location>
</feature>
<keyword evidence="4" id="KW-1185">Reference proteome</keyword>
<feature type="region of interest" description="Disordered" evidence="1">
    <location>
        <begin position="134"/>
        <end position="197"/>
    </location>
</feature>
<protein>
    <recommendedName>
        <fullName evidence="2">DUF5681 domain-containing protein</fullName>
    </recommendedName>
</protein>
<feature type="compositionally biased region" description="Low complexity" evidence="1">
    <location>
        <begin position="149"/>
        <end position="170"/>
    </location>
</feature>
<dbReference type="OrthoDB" id="2086138at2"/>
<evidence type="ECO:0000256" key="1">
    <source>
        <dbReference type="SAM" id="MobiDB-lite"/>
    </source>
</evidence>
<evidence type="ECO:0000259" key="2">
    <source>
        <dbReference type="Pfam" id="PF18932"/>
    </source>
</evidence>
<proteinExistence type="predicted"/>
<dbReference type="InterPro" id="IPR043736">
    <property type="entry name" value="DUF5681"/>
</dbReference>
<dbReference type="AlphaFoldDB" id="A0A2P7QID4"/>
<feature type="domain" description="DUF5681" evidence="2">
    <location>
        <begin position="13"/>
        <end position="76"/>
    </location>
</feature>
<evidence type="ECO:0000313" key="3">
    <source>
        <dbReference type="EMBL" id="PSJ37733.1"/>
    </source>
</evidence>
<name>A0A2P7QID4_9SPHN</name>
<dbReference type="EMBL" id="PXYI01000008">
    <property type="protein sequence ID" value="PSJ37733.1"/>
    <property type="molecule type" value="Genomic_DNA"/>
</dbReference>
<accession>A0A2P7QID4</accession>